<dbReference type="Pfam" id="PF00096">
    <property type="entry name" value="zf-C2H2"/>
    <property type="match status" value="1"/>
</dbReference>
<dbReference type="InterPro" id="IPR013087">
    <property type="entry name" value="Znf_C2H2_type"/>
</dbReference>
<evidence type="ECO:0000256" key="5">
    <source>
        <dbReference type="PROSITE-ProRule" id="PRU00042"/>
    </source>
</evidence>
<keyword evidence="3 5" id="KW-0863">Zinc-finger</keyword>
<dbReference type="GO" id="GO:0000981">
    <property type="term" value="F:DNA-binding transcription factor activity, RNA polymerase II-specific"/>
    <property type="evidence" value="ECO:0007669"/>
    <property type="project" value="TreeGrafter"/>
</dbReference>
<proteinExistence type="predicted"/>
<dbReference type="GO" id="GO:0008270">
    <property type="term" value="F:zinc ion binding"/>
    <property type="evidence" value="ECO:0007669"/>
    <property type="project" value="UniProtKB-KW"/>
</dbReference>
<feature type="region of interest" description="Disordered" evidence="6">
    <location>
        <begin position="177"/>
        <end position="196"/>
    </location>
</feature>
<feature type="domain" description="C2H2-type" evidence="7">
    <location>
        <begin position="491"/>
        <end position="518"/>
    </location>
</feature>
<evidence type="ECO:0000313" key="9">
    <source>
        <dbReference type="Proteomes" id="UP000438429"/>
    </source>
</evidence>
<feature type="region of interest" description="Disordered" evidence="6">
    <location>
        <begin position="1"/>
        <end position="60"/>
    </location>
</feature>
<dbReference type="InterPro" id="IPR036236">
    <property type="entry name" value="Znf_C2H2_sf"/>
</dbReference>
<feature type="region of interest" description="Disordered" evidence="6">
    <location>
        <begin position="376"/>
        <end position="419"/>
    </location>
</feature>
<dbReference type="GO" id="GO:0043565">
    <property type="term" value="F:sequence-specific DNA binding"/>
    <property type="evidence" value="ECO:0007669"/>
    <property type="project" value="TreeGrafter"/>
</dbReference>
<keyword evidence="4" id="KW-0862">Zinc</keyword>
<dbReference type="EMBL" id="VEVO01000004">
    <property type="protein sequence ID" value="KAF0043362.1"/>
    <property type="molecule type" value="Genomic_DNA"/>
</dbReference>
<keyword evidence="2" id="KW-0677">Repeat</keyword>
<dbReference type="PANTHER" id="PTHR24408:SF58">
    <property type="entry name" value="TRANSCRIPTION FACTOR (TFIIIA), PUTATIVE (AFU_ORTHOLOGUE AFUA_1G05150)-RELATED"/>
    <property type="match status" value="1"/>
</dbReference>
<comment type="caution">
    <text evidence="8">The sequence shown here is derived from an EMBL/GenBank/DDBJ whole genome shotgun (WGS) entry which is preliminary data.</text>
</comment>
<name>A0A6A4TMZ6_SCOMX</name>
<dbReference type="PANTHER" id="PTHR24408">
    <property type="entry name" value="ZINC FINGER PROTEIN"/>
    <property type="match status" value="1"/>
</dbReference>
<dbReference type="PROSITE" id="PS50157">
    <property type="entry name" value="ZINC_FINGER_C2H2_2"/>
    <property type="match status" value="2"/>
</dbReference>
<evidence type="ECO:0000256" key="2">
    <source>
        <dbReference type="ARBA" id="ARBA00022737"/>
    </source>
</evidence>
<feature type="compositionally biased region" description="Basic and acidic residues" evidence="6">
    <location>
        <begin position="380"/>
        <end position="395"/>
    </location>
</feature>
<evidence type="ECO:0000256" key="3">
    <source>
        <dbReference type="ARBA" id="ARBA00022771"/>
    </source>
</evidence>
<dbReference type="FunFam" id="3.30.160.60:FF:000446">
    <property type="entry name" value="Zinc finger protein"/>
    <property type="match status" value="1"/>
</dbReference>
<feature type="domain" description="C2H2-type" evidence="7">
    <location>
        <begin position="519"/>
        <end position="541"/>
    </location>
</feature>
<dbReference type="Gene3D" id="3.30.160.60">
    <property type="entry name" value="Classic Zinc Finger"/>
    <property type="match status" value="2"/>
</dbReference>
<dbReference type="SMART" id="SM00355">
    <property type="entry name" value="ZnF_C2H2"/>
    <property type="match status" value="2"/>
</dbReference>
<organism evidence="8 9">
    <name type="scientific">Scophthalmus maximus</name>
    <name type="common">Turbot</name>
    <name type="synonym">Psetta maxima</name>
    <dbReference type="NCBI Taxonomy" id="52904"/>
    <lineage>
        <taxon>Eukaryota</taxon>
        <taxon>Metazoa</taxon>
        <taxon>Chordata</taxon>
        <taxon>Craniata</taxon>
        <taxon>Vertebrata</taxon>
        <taxon>Euteleostomi</taxon>
        <taxon>Actinopterygii</taxon>
        <taxon>Neopterygii</taxon>
        <taxon>Teleostei</taxon>
        <taxon>Neoteleostei</taxon>
        <taxon>Acanthomorphata</taxon>
        <taxon>Carangaria</taxon>
        <taxon>Pleuronectiformes</taxon>
        <taxon>Pleuronectoidei</taxon>
        <taxon>Scophthalmidae</taxon>
        <taxon>Scophthalmus</taxon>
    </lineage>
</organism>
<protein>
    <recommendedName>
        <fullName evidence="7">C2H2-type domain-containing protein</fullName>
    </recommendedName>
</protein>
<dbReference type="SUPFAM" id="SSF57667">
    <property type="entry name" value="beta-beta-alpha zinc fingers"/>
    <property type="match status" value="1"/>
</dbReference>
<dbReference type="FunFam" id="3.30.160.60:FF:000110">
    <property type="entry name" value="Zinc finger protein-like"/>
    <property type="match status" value="1"/>
</dbReference>
<evidence type="ECO:0000256" key="6">
    <source>
        <dbReference type="SAM" id="MobiDB-lite"/>
    </source>
</evidence>
<evidence type="ECO:0000313" key="8">
    <source>
        <dbReference type="EMBL" id="KAF0043362.1"/>
    </source>
</evidence>
<dbReference type="PROSITE" id="PS00028">
    <property type="entry name" value="ZINC_FINGER_C2H2_1"/>
    <property type="match status" value="2"/>
</dbReference>
<dbReference type="Proteomes" id="UP000438429">
    <property type="component" value="Unassembled WGS sequence"/>
</dbReference>
<dbReference type="AlphaFoldDB" id="A0A6A4TMZ6"/>
<sequence length="558" mass="61786">MHQAAAVSSVPPNHSVSEATVGSSRSRVPQSTGTENDNFVEGNTTKHKKHYGAQSHDYRDDKYHTGTQSWDFQNSSDQCAIQGLCYKSSTDQYDVTEQYCNSGNADYSMKHDDEHVNKGLSHITDFNNHHAHCDSFQNKNHTKHGRDDSVPQDKFCSNFIRGLRNKTELSFDDFPSKQQRLDWSDGPDVSVSAPAEKRSQDLRAVVPLPVEMSETGSDSHCEELCPEGENISEPHLSPTVPVDRTVSDPMYSVIGQTYHGHLYYHCLPQEDTHLLHRDTDHKHSHPCQPDYSDQPNEEKETGTCASAGHTSLRQHFAPGSADRVVLLDISATPAELLVSYRNSSDEEEKDITYCKNDTFGTGVRNNVVERRNGATPVAGVEEKKPRAESFGERETTSWVGETSEARKSVGGDQSTPGADAIHKDGVVEELSNPEEGENQSSTLPVCSPPSVPDCVQAPVSSTLSVCIPSTLSASTQRNISAHLSPPLHHTFQCSLCDRSFSQRGSLNRHVRSHLGVRPFPCPCCPMTFSRQYRVTEHMRVHQRCPQGNVFHKPPASSV</sequence>
<gene>
    <name evidence="8" type="ORF">F2P81_004699</name>
</gene>
<reference evidence="8 9" key="1">
    <citation type="submission" date="2019-06" db="EMBL/GenBank/DDBJ databases">
        <title>Draft genomes of female and male turbot (Scophthalmus maximus).</title>
        <authorList>
            <person name="Xu H."/>
            <person name="Xu X.-W."/>
            <person name="Shao C."/>
            <person name="Chen S."/>
        </authorList>
    </citation>
    <scope>NUCLEOTIDE SEQUENCE [LARGE SCALE GENOMIC DNA]</scope>
    <source>
        <strain evidence="8">Ysfricsl-2016a</strain>
        <tissue evidence="8">Blood</tissue>
    </source>
</reference>
<dbReference type="GO" id="GO:0005634">
    <property type="term" value="C:nucleus"/>
    <property type="evidence" value="ECO:0007669"/>
    <property type="project" value="TreeGrafter"/>
</dbReference>
<accession>A0A6A4TMZ6</accession>
<keyword evidence="1" id="KW-0479">Metal-binding</keyword>
<evidence type="ECO:0000256" key="4">
    <source>
        <dbReference type="ARBA" id="ARBA00022833"/>
    </source>
</evidence>
<feature type="compositionally biased region" description="Polar residues" evidence="6">
    <location>
        <begin position="10"/>
        <end position="43"/>
    </location>
</feature>
<evidence type="ECO:0000256" key="1">
    <source>
        <dbReference type="ARBA" id="ARBA00022723"/>
    </source>
</evidence>
<feature type="region of interest" description="Disordered" evidence="6">
    <location>
        <begin position="278"/>
        <end position="303"/>
    </location>
</feature>
<evidence type="ECO:0000259" key="7">
    <source>
        <dbReference type="PROSITE" id="PS50157"/>
    </source>
</evidence>